<evidence type="ECO:0000259" key="3">
    <source>
        <dbReference type="Pfam" id="PF00884"/>
    </source>
</evidence>
<dbReference type="PANTHER" id="PTHR42693">
    <property type="entry name" value="ARYLSULFATASE FAMILY MEMBER"/>
    <property type="match status" value="1"/>
</dbReference>
<dbReference type="EC" id="3.1.6.1" evidence="4"/>
<dbReference type="PANTHER" id="PTHR42693:SF53">
    <property type="entry name" value="ENDO-4-O-SULFATASE"/>
    <property type="match status" value="1"/>
</dbReference>
<organism evidence="4 5">
    <name type="scientific">Thalassoglobus neptunius</name>
    <dbReference type="NCBI Taxonomy" id="1938619"/>
    <lineage>
        <taxon>Bacteria</taxon>
        <taxon>Pseudomonadati</taxon>
        <taxon>Planctomycetota</taxon>
        <taxon>Planctomycetia</taxon>
        <taxon>Planctomycetales</taxon>
        <taxon>Planctomycetaceae</taxon>
        <taxon>Thalassoglobus</taxon>
    </lineage>
</organism>
<accession>A0A5C5WBS3</accession>
<name>A0A5C5WBS3_9PLAN</name>
<evidence type="ECO:0000313" key="4">
    <source>
        <dbReference type="EMBL" id="TWT47082.1"/>
    </source>
</evidence>
<dbReference type="Gene3D" id="3.30.1120.10">
    <property type="match status" value="1"/>
</dbReference>
<dbReference type="Pfam" id="PF00884">
    <property type="entry name" value="Sulfatase"/>
    <property type="match status" value="1"/>
</dbReference>
<feature type="domain" description="Sulfatase N-terminal" evidence="3">
    <location>
        <begin position="38"/>
        <end position="412"/>
    </location>
</feature>
<keyword evidence="5" id="KW-1185">Reference proteome</keyword>
<dbReference type="SUPFAM" id="SSF53649">
    <property type="entry name" value="Alkaline phosphatase-like"/>
    <property type="match status" value="1"/>
</dbReference>
<keyword evidence="2 4" id="KW-0378">Hydrolase</keyword>
<dbReference type="Gene3D" id="3.40.720.10">
    <property type="entry name" value="Alkaline Phosphatase, subunit A"/>
    <property type="match status" value="1"/>
</dbReference>
<reference evidence="4 5" key="1">
    <citation type="submission" date="2019-02" db="EMBL/GenBank/DDBJ databases">
        <title>Deep-cultivation of Planctomycetes and their phenomic and genomic characterization uncovers novel biology.</title>
        <authorList>
            <person name="Wiegand S."/>
            <person name="Jogler M."/>
            <person name="Boedeker C."/>
            <person name="Pinto D."/>
            <person name="Vollmers J."/>
            <person name="Rivas-Marin E."/>
            <person name="Kohn T."/>
            <person name="Peeters S.H."/>
            <person name="Heuer A."/>
            <person name="Rast P."/>
            <person name="Oberbeckmann S."/>
            <person name="Bunk B."/>
            <person name="Jeske O."/>
            <person name="Meyerdierks A."/>
            <person name="Storesund J.E."/>
            <person name="Kallscheuer N."/>
            <person name="Luecker S."/>
            <person name="Lage O.M."/>
            <person name="Pohl T."/>
            <person name="Merkel B.J."/>
            <person name="Hornburger P."/>
            <person name="Mueller R.-W."/>
            <person name="Bruemmer F."/>
            <person name="Labrenz M."/>
            <person name="Spormann A.M."/>
            <person name="Op Den Camp H."/>
            <person name="Overmann J."/>
            <person name="Amann R."/>
            <person name="Jetten M.S.M."/>
            <person name="Mascher T."/>
            <person name="Medema M.H."/>
            <person name="Devos D.P."/>
            <person name="Kaster A.-K."/>
            <person name="Ovreas L."/>
            <person name="Rohde M."/>
            <person name="Galperin M.Y."/>
            <person name="Jogler C."/>
        </authorList>
    </citation>
    <scope>NUCLEOTIDE SEQUENCE [LARGE SCALE GENOMIC DNA]</scope>
    <source>
        <strain evidence="4 5">KOR42</strain>
    </source>
</reference>
<dbReference type="InterPro" id="IPR050738">
    <property type="entry name" value="Sulfatase"/>
</dbReference>
<dbReference type="EMBL" id="SIHI01000024">
    <property type="protein sequence ID" value="TWT47082.1"/>
    <property type="molecule type" value="Genomic_DNA"/>
</dbReference>
<evidence type="ECO:0000256" key="1">
    <source>
        <dbReference type="ARBA" id="ARBA00008779"/>
    </source>
</evidence>
<evidence type="ECO:0000256" key="2">
    <source>
        <dbReference type="ARBA" id="ARBA00022801"/>
    </source>
</evidence>
<dbReference type="AlphaFoldDB" id="A0A5C5WBS3"/>
<comment type="similarity">
    <text evidence="1">Belongs to the sulfatase family.</text>
</comment>
<dbReference type="CDD" id="cd16025">
    <property type="entry name" value="PAS_like"/>
    <property type="match status" value="1"/>
</dbReference>
<evidence type="ECO:0000313" key="5">
    <source>
        <dbReference type="Proteomes" id="UP000317243"/>
    </source>
</evidence>
<sequence length="517" mass="58975">MFVADEGIPKMKRLLLNLCVAVVLSTVAFGYAAAEERPNIVLIMCDDMGFSDIGCYGGEIRTPNIDRLAQEGMRFTQFYNNAKCTTTRASLVTGLYPRRTGSLLNSEMVTIPEVLGQSGYHNVLSGKWHLGSRAPHRPSDRGFDRYYGLLDGCCNFHDPSMPDPDFKGGRVRWFGEDDERMTSFPEGFYTTDAFSDYACEAIQKSVEAEKPFFLHVCYTAPHYPLHAKPEDIAHYRGKYLDGWSNLRQKRYERQLEMGLFDPSWELPPPDPEVGDWESQANQEYMDHLMATYAAMIECMDRGIGQILTTLEDQGVSQNTVVMFLSDNGGCAELPGGLDESRVPGAKEYYTCVGPGWAYAQNTPFRRYKQWVHEGGISTPFIVRWPQRVAENSWCREVGHIIDVLPTCVELVGGEYPSKYGEEDIHPTDGISLLPLFEGKTRTGHEKLCWEWSGNRAIRRGDMKLCWDKKVRKWELYNIVNDRTEMNDLASEHPELVAEMSRQWFDWADETGLRMRTK</sequence>
<comment type="caution">
    <text evidence="4">The sequence shown here is derived from an EMBL/GenBank/DDBJ whole genome shotgun (WGS) entry which is preliminary data.</text>
</comment>
<gene>
    <name evidence="4" type="primary">atsA_53</name>
    <name evidence="4" type="ORF">KOR42_41950</name>
</gene>
<protein>
    <submittedName>
        <fullName evidence="4">Arylsulfatase</fullName>
        <ecNumber evidence="4">3.1.6.1</ecNumber>
    </submittedName>
</protein>
<dbReference type="InterPro" id="IPR017850">
    <property type="entry name" value="Alkaline_phosphatase_core_sf"/>
</dbReference>
<proteinExistence type="inferred from homology"/>
<dbReference type="GO" id="GO:0004065">
    <property type="term" value="F:arylsulfatase activity"/>
    <property type="evidence" value="ECO:0007669"/>
    <property type="project" value="UniProtKB-EC"/>
</dbReference>
<dbReference type="Proteomes" id="UP000317243">
    <property type="component" value="Unassembled WGS sequence"/>
</dbReference>
<dbReference type="InterPro" id="IPR000917">
    <property type="entry name" value="Sulfatase_N"/>
</dbReference>